<keyword evidence="5" id="KW-0175">Coiled coil</keyword>
<evidence type="ECO:0000256" key="2">
    <source>
        <dbReference type="ARBA" id="ARBA00022519"/>
    </source>
</evidence>
<dbReference type="Gene3D" id="1.10.287.950">
    <property type="entry name" value="Methyl-accepting chemotaxis protein"/>
    <property type="match status" value="1"/>
</dbReference>
<dbReference type="PROSITE" id="PS50192">
    <property type="entry name" value="T_SNARE"/>
    <property type="match status" value="1"/>
</dbReference>
<feature type="transmembrane region" description="Helical" evidence="6">
    <location>
        <begin position="15"/>
        <end position="34"/>
    </location>
</feature>
<feature type="domain" description="Methyl-accepting transducer" evidence="7">
    <location>
        <begin position="352"/>
        <end position="595"/>
    </location>
</feature>
<evidence type="ECO:0000313" key="10">
    <source>
        <dbReference type="EMBL" id="VAV98597.1"/>
    </source>
</evidence>
<evidence type="ECO:0000259" key="7">
    <source>
        <dbReference type="PROSITE" id="PS50111"/>
    </source>
</evidence>
<reference evidence="10" key="1">
    <citation type="submission" date="2018-06" db="EMBL/GenBank/DDBJ databases">
        <authorList>
            <person name="Zhirakovskaya E."/>
        </authorList>
    </citation>
    <scope>NUCLEOTIDE SEQUENCE</scope>
</reference>
<dbReference type="PROSITE" id="PS50885">
    <property type="entry name" value="HAMP"/>
    <property type="match status" value="1"/>
</dbReference>
<dbReference type="InterPro" id="IPR000727">
    <property type="entry name" value="T_SNARE_dom"/>
</dbReference>
<dbReference type="PANTHER" id="PTHR32089">
    <property type="entry name" value="METHYL-ACCEPTING CHEMOTAXIS PROTEIN MCPB"/>
    <property type="match status" value="1"/>
</dbReference>
<dbReference type="Gene3D" id="6.10.340.10">
    <property type="match status" value="1"/>
</dbReference>
<dbReference type="InterPro" id="IPR004089">
    <property type="entry name" value="MCPsignal_dom"/>
</dbReference>
<dbReference type="InterPro" id="IPR003660">
    <property type="entry name" value="HAMP_dom"/>
</dbReference>
<feature type="domain" description="HAMP" evidence="9">
    <location>
        <begin position="236"/>
        <end position="289"/>
    </location>
</feature>
<dbReference type="SMART" id="SM00304">
    <property type="entry name" value="HAMP"/>
    <property type="match status" value="1"/>
</dbReference>
<evidence type="ECO:0000259" key="9">
    <source>
        <dbReference type="PROSITE" id="PS50885"/>
    </source>
</evidence>
<dbReference type="CDD" id="cd06225">
    <property type="entry name" value="HAMP"/>
    <property type="match status" value="1"/>
</dbReference>
<feature type="transmembrane region" description="Helical" evidence="6">
    <location>
        <begin position="216"/>
        <end position="235"/>
    </location>
</feature>
<evidence type="ECO:0000256" key="1">
    <source>
        <dbReference type="ARBA" id="ARBA00004429"/>
    </source>
</evidence>
<protein>
    <submittedName>
        <fullName evidence="10">Methyl-accepting chemotaxis protein</fullName>
    </submittedName>
</protein>
<keyword evidence="2" id="KW-1003">Cell membrane</keyword>
<dbReference type="EMBL" id="UOED01000130">
    <property type="protein sequence ID" value="VAV98597.1"/>
    <property type="molecule type" value="Genomic_DNA"/>
</dbReference>
<keyword evidence="2" id="KW-0997">Cell inner membrane</keyword>
<dbReference type="SMART" id="SM00283">
    <property type="entry name" value="MA"/>
    <property type="match status" value="1"/>
</dbReference>
<sequence>MHFLTTLNTSIKWKLILPTPILMLFAVILVWTILPGYMEDKVRENSVRSAEQTVKQFKLIRSYYTKNIISKVVKDGNLHPAINHKDDAKAIPLPATMIHDLSRAMSRESTSLKLFSEFPFPNRKDRKLDKFQETAWNFLSTGKGEIYTETVEKNGKSSVRVAIPDRMTAQGCVNCHNSRADTPKDDWKINDVRGVLEVDVNIDKQLAVQAKTTRNLILSLILLGIILSAIIFYASNSVASPLLSMTDTMKRISGGSMDIDVPGVGRTDEIGAMADAVNIFKVNAIERLQMEKEAEETRAAQSEIDKQVAAEEVAAVERKIAEDKKLEQEARAKSLADRLEMARKFEDRIGGVLETVSSAATELNATSESMSQSANRMKDESLSAAAATTQAGENVQLVASASEEMTVSVQDISGQINNASAASKKALDSVNSASAQVSQMADSSEKISEVILLINDIAEQTNLLALNATIEAARAGEAGRGFAVVASEVKNLAGQTASATEEIRAQINEMQTTTSDTVSAVQEISVTIGELDEISSSIAAAVEEQASAMQEISRNSLSAATGTETASENVGNVSQMAEETGNAASDVLSASNELSGQATTLKVAVDEFLTEIRAK</sequence>
<dbReference type="SUPFAM" id="SSF58104">
    <property type="entry name" value="Methyl-accepting chemotaxis protein (MCP) signaling domain"/>
    <property type="match status" value="1"/>
</dbReference>
<comment type="similarity">
    <text evidence="4">Belongs to the methyl-accepting chemotaxis (MCP) protein family.</text>
</comment>
<dbReference type="Pfam" id="PF00015">
    <property type="entry name" value="MCPsignal"/>
    <property type="match status" value="1"/>
</dbReference>
<keyword evidence="3" id="KW-0807">Transducer</keyword>
<accession>A0A3B0S1J8</accession>
<name>A0A3B0S1J8_9ZZZZ</name>
<dbReference type="PROSITE" id="PS50111">
    <property type="entry name" value="CHEMOTAXIS_TRANSDUC_2"/>
    <property type="match status" value="1"/>
</dbReference>
<proteinExistence type="inferred from homology"/>
<dbReference type="PANTHER" id="PTHR32089:SF112">
    <property type="entry name" value="LYSOZYME-LIKE PROTEIN-RELATED"/>
    <property type="match status" value="1"/>
</dbReference>
<keyword evidence="6" id="KW-1133">Transmembrane helix</keyword>
<dbReference type="Pfam" id="PF00672">
    <property type="entry name" value="HAMP"/>
    <property type="match status" value="1"/>
</dbReference>
<dbReference type="Pfam" id="PF11845">
    <property type="entry name" value="Tll0287-like"/>
    <property type="match status" value="1"/>
</dbReference>
<feature type="coiled-coil region" evidence="5">
    <location>
        <begin position="285"/>
        <end position="338"/>
    </location>
</feature>
<evidence type="ECO:0000256" key="4">
    <source>
        <dbReference type="ARBA" id="ARBA00029447"/>
    </source>
</evidence>
<organism evidence="10">
    <name type="scientific">hydrothermal vent metagenome</name>
    <dbReference type="NCBI Taxonomy" id="652676"/>
    <lineage>
        <taxon>unclassified sequences</taxon>
        <taxon>metagenomes</taxon>
        <taxon>ecological metagenomes</taxon>
    </lineage>
</organism>
<evidence type="ECO:0000256" key="5">
    <source>
        <dbReference type="SAM" id="Coils"/>
    </source>
</evidence>
<comment type="subcellular location">
    <subcellularLocation>
        <location evidence="1">Cell inner membrane</location>
        <topology evidence="1">Multi-pass membrane protein</topology>
    </subcellularLocation>
</comment>
<dbReference type="InterPro" id="IPR021796">
    <property type="entry name" value="Tll0287-like_dom"/>
</dbReference>
<keyword evidence="6" id="KW-0812">Transmembrane</keyword>
<dbReference type="AlphaFoldDB" id="A0A3B0S1J8"/>
<dbReference type="GO" id="GO:0005886">
    <property type="term" value="C:plasma membrane"/>
    <property type="evidence" value="ECO:0007669"/>
    <property type="project" value="UniProtKB-SubCell"/>
</dbReference>
<keyword evidence="6" id="KW-0472">Membrane</keyword>
<evidence type="ECO:0000256" key="6">
    <source>
        <dbReference type="SAM" id="Phobius"/>
    </source>
</evidence>
<evidence type="ECO:0000259" key="8">
    <source>
        <dbReference type="PROSITE" id="PS50192"/>
    </source>
</evidence>
<evidence type="ECO:0000256" key="3">
    <source>
        <dbReference type="ARBA" id="ARBA00023224"/>
    </source>
</evidence>
<feature type="domain" description="T-SNARE coiled-coil homology" evidence="8">
    <location>
        <begin position="511"/>
        <end position="573"/>
    </location>
</feature>
<dbReference type="GO" id="GO:0007165">
    <property type="term" value="P:signal transduction"/>
    <property type="evidence" value="ECO:0007669"/>
    <property type="project" value="UniProtKB-KW"/>
</dbReference>
<gene>
    <name evidence="10" type="ORF">MNBD_ALPHA02-2158</name>
</gene>